<dbReference type="RefSeq" id="WP_123932437.1">
    <property type="nucleotide sequence ID" value="NZ_JBPSDP010000018.1"/>
</dbReference>
<protein>
    <submittedName>
        <fullName evidence="1">Uncharacterized protein</fullName>
    </submittedName>
</protein>
<dbReference type="OrthoDB" id="3732080at2"/>
<dbReference type="AlphaFoldDB" id="A0A3N4G2Z0"/>
<accession>A0A3N4G2Z0</accession>
<proteinExistence type="predicted"/>
<evidence type="ECO:0000313" key="2">
    <source>
        <dbReference type="Proteomes" id="UP000267536"/>
    </source>
</evidence>
<dbReference type="Proteomes" id="UP000267536">
    <property type="component" value="Unassembled WGS sequence"/>
</dbReference>
<evidence type="ECO:0000313" key="1">
    <source>
        <dbReference type="EMBL" id="RPA57312.1"/>
    </source>
</evidence>
<dbReference type="EMBL" id="RKMH01000017">
    <property type="protein sequence ID" value="RPA57312.1"/>
    <property type="molecule type" value="Genomic_DNA"/>
</dbReference>
<gene>
    <name evidence="1" type="ORF">EF294_18785</name>
</gene>
<reference evidence="1 2" key="1">
    <citation type="submission" date="2018-11" db="EMBL/GenBank/DDBJ databases">
        <title>Draft genome sequence of Gordonia sp. RS15-1S isolated from rice stems.</title>
        <authorList>
            <person name="Muangham S."/>
        </authorList>
    </citation>
    <scope>NUCLEOTIDE SEQUENCE [LARGE SCALE GENOMIC DNA]</scope>
    <source>
        <strain evidence="1 2">RS15-1S</strain>
    </source>
</reference>
<name>A0A3N4G2Z0_9ACTN</name>
<keyword evidence="2" id="KW-1185">Reference proteome</keyword>
<organism evidence="1 2">
    <name type="scientific">Gordonia oryzae</name>
    <dbReference type="NCBI Taxonomy" id="2487349"/>
    <lineage>
        <taxon>Bacteria</taxon>
        <taxon>Bacillati</taxon>
        <taxon>Actinomycetota</taxon>
        <taxon>Actinomycetes</taxon>
        <taxon>Mycobacteriales</taxon>
        <taxon>Gordoniaceae</taxon>
        <taxon>Gordonia</taxon>
    </lineage>
</organism>
<sequence length="89" mass="9501">MTETVLTAAPALTARRLRAGVLRPGYWLGATAPIAWGAINTATAGLLHLGALPRPEPFDSAAVVGHALLWKPEFLTWGWPTECGSPQRQ</sequence>
<comment type="caution">
    <text evidence="1">The sequence shown here is derived from an EMBL/GenBank/DDBJ whole genome shotgun (WGS) entry which is preliminary data.</text>
</comment>